<dbReference type="AlphaFoldDB" id="A0AA42HRF5"/>
<organism evidence="1 2">
    <name type="scientific">Comamonas aquatica</name>
    <dbReference type="NCBI Taxonomy" id="225991"/>
    <lineage>
        <taxon>Bacteria</taxon>
        <taxon>Pseudomonadati</taxon>
        <taxon>Pseudomonadota</taxon>
        <taxon>Betaproteobacteria</taxon>
        <taxon>Burkholderiales</taxon>
        <taxon>Comamonadaceae</taxon>
        <taxon>Comamonas</taxon>
    </lineage>
</organism>
<sequence length="212" mass="23201">MPNFERITLIIESLPGARAQVQVDIPTPMPGMRLETPAHALAIDALGWLGKQPAVAGFVYGGQPAPQAMTGQQRIEAIRHHHVRAGEIVDLACATATLRGDGDDLVCDLLDTLRRVGCVMHPSMQPLHRVISLMDDDYQSNNNECLVALSEEGLLGYAICFHAPASNPGDEPMFDDYYTTWIYAETIDAAWQHAIAWGDEVLARKAQKEQAA</sequence>
<proteinExistence type="predicted"/>
<dbReference type="Proteomes" id="UP001158297">
    <property type="component" value="Unassembled WGS sequence"/>
</dbReference>
<accession>A0AA42HRF5</accession>
<evidence type="ECO:0000313" key="1">
    <source>
        <dbReference type="EMBL" id="MDH0362818.1"/>
    </source>
</evidence>
<gene>
    <name evidence="1" type="ORF">N7330_07075</name>
</gene>
<reference evidence="1" key="1">
    <citation type="submission" date="2022-09" db="EMBL/GenBank/DDBJ databases">
        <title>Intensive care unit water sources are persistently colonized with multi-drug resistant bacteria and are the site of extensive horizontal gene transfer of antibiotic resistance genes.</title>
        <authorList>
            <person name="Diorio-Toth L."/>
        </authorList>
    </citation>
    <scope>NUCLEOTIDE SEQUENCE</scope>
    <source>
        <strain evidence="1">GD04130</strain>
    </source>
</reference>
<comment type="caution">
    <text evidence="1">The sequence shown here is derived from an EMBL/GenBank/DDBJ whole genome shotgun (WGS) entry which is preliminary data.</text>
</comment>
<dbReference type="EMBL" id="JAODZU010000006">
    <property type="protein sequence ID" value="MDH0362818.1"/>
    <property type="molecule type" value="Genomic_DNA"/>
</dbReference>
<evidence type="ECO:0000313" key="2">
    <source>
        <dbReference type="Proteomes" id="UP001158297"/>
    </source>
</evidence>
<name>A0AA42HRF5_9BURK</name>
<dbReference type="RefSeq" id="WP_279859920.1">
    <property type="nucleotide sequence ID" value="NZ_JAODZU010000006.1"/>
</dbReference>
<protein>
    <submittedName>
        <fullName evidence="1">Uncharacterized protein</fullName>
    </submittedName>
</protein>